<protein>
    <submittedName>
        <fullName evidence="1">Uncharacterized protein</fullName>
    </submittedName>
</protein>
<comment type="caution">
    <text evidence="1">The sequence shown here is derived from an EMBL/GenBank/DDBJ whole genome shotgun (WGS) entry which is preliminary data.</text>
</comment>
<gene>
    <name evidence="1" type="ORF">V6N11_060191</name>
</gene>
<accession>A0ABR1Z8N3</accession>
<evidence type="ECO:0000313" key="2">
    <source>
        <dbReference type="Proteomes" id="UP001396334"/>
    </source>
</evidence>
<name>A0ABR1Z8N3_9ROSI</name>
<sequence>MHLSRRLRASSSMCHVILFKHAKNDFLLSPPAASSRTTRNLVGDLASTGSSHPFSSTLLNSRFTCMGWSTTQAPSNMKTAISASRIDGKRTKPKLDPRYIHLLRNENVQRMTISLE</sequence>
<dbReference type="Proteomes" id="UP001396334">
    <property type="component" value="Unassembled WGS sequence"/>
</dbReference>
<proteinExistence type="predicted"/>
<evidence type="ECO:0000313" key="1">
    <source>
        <dbReference type="EMBL" id="KAK8476309.1"/>
    </source>
</evidence>
<dbReference type="EMBL" id="JBBPBN010002305">
    <property type="protein sequence ID" value="KAK8476309.1"/>
    <property type="molecule type" value="Genomic_DNA"/>
</dbReference>
<organism evidence="1 2">
    <name type="scientific">Hibiscus sabdariffa</name>
    <name type="common">roselle</name>
    <dbReference type="NCBI Taxonomy" id="183260"/>
    <lineage>
        <taxon>Eukaryota</taxon>
        <taxon>Viridiplantae</taxon>
        <taxon>Streptophyta</taxon>
        <taxon>Embryophyta</taxon>
        <taxon>Tracheophyta</taxon>
        <taxon>Spermatophyta</taxon>
        <taxon>Magnoliopsida</taxon>
        <taxon>eudicotyledons</taxon>
        <taxon>Gunneridae</taxon>
        <taxon>Pentapetalae</taxon>
        <taxon>rosids</taxon>
        <taxon>malvids</taxon>
        <taxon>Malvales</taxon>
        <taxon>Malvaceae</taxon>
        <taxon>Malvoideae</taxon>
        <taxon>Hibiscus</taxon>
    </lineage>
</organism>
<reference evidence="1 2" key="1">
    <citation type="journal article" date="2024" name="G3 (Bethesda)">
        <title>Genome assembly of Hibiscus sabdariffa L. provides insights into metabolisms of medicinal natural products.</title>
        <authorList>
            <person name="Kim T."/>
        </authorList>
    </citation>
    <scope>NUCLEOTIDE SEQUENCE [LARGE SCALE GENOMIC DNA]</scope>
    <source>
        <strain evidence="1">TK-2024</strain>
        <tissue evidence="1">Old leaves</tissue>
    </source>
</reference>
<keyword evidence="2" id="KW-1185">Reference proteome</keyword>